<dbReference type="SUPFAM" id="SSF47616">
    <property type="entry name" value="GST C-terminal domain-like"/>
    <property type="match status" value="1"/>
</dbReference>
<dbReference type="AlphaFoldDB" id="A0A370WVK8"/>
<proteinExistence type="predicted"/>
<organism evidence="2 3">
    <name type="scientific">Dyella monticola</name>
    <dbReference type="NCBI Taxonomy" id="1927958"/>
    <lineage>
        <taxon>Bacteria</taxon>
        <taxon>Pseudomonadati</taxon>
        <taxon>Pseudomonadota</taxon>
        <taxon>Gammaproteobacteria</taxon>
        <taxon>Lysobacterales</taxon>
        <taxon>Rhodanobacteraceae</taxon>
        <taxon>Dyella</taxon>
    </lineage>
</organism>
<dbReference type="Gene3D" id="1.20.1050.10">
    <property type="match status" value="1"/>
</dbReference>
<dbReference type="PANTHER" id="PTHR11571">
    <property type="entry name" value="GLUTATHIONE S-TRANSFERASE"/>
    <property type="match status" value="1"/>
</dbReference>
<evidence type="ECO:0000313" key="2">
    <source>
        <dbReference type="EMBL" id="RDS80173.1"/>
    </source>
</evidence>
<reference evidence="2 3" key="1">
    <citation type="submission" date="2018-07" db="EMBL/GenBank/DDBJ databases">
        <title>Dyella monticola sp. nov. and Dyella psychrodurans sp. nov. isolated from monsoon evergreen broad-leaved forest soil of Dinghu Mountain, China.</title>
        <authorList>
            <person name="Gao Z."/>
            <person name="Qiu L."/>
        </authorList>
    </citation>
    <scope>NUCLEOTIDE SEQUENCE [LARGE SCALE GENOMIC DNA]</scope>
    <source>
        <strain evidence="2 3">4G-K06</strain>
    </source>
</reference>
<dbReference type="OrthoDB" id="6043394at2"/>
<dbReference type="GO" id="GO:0004364">
    <property type="term" value="F:glutathione transferase activity"/>
    <property type="evidence" value="ECO:0007669"/>
    <property type="project" value="TreeGrafter"/>
</dbReference>
<sequence length="236" mass="26903">MRYELYYWTGIQGRGEYVRLALEDAGADYLDVARERGDDAIMAFLGGEEKGALPFAPPFLKAGRLVIAQTANILAYLGPRLGLVPEGEAAEIYAQQLQLTIADFVVEIHDTHHPIAASQYYSQQRTAARKRTEAFRKERLPKFLDYFEHVLERGNGRQALARHSYVDLSLFQLVSGLDYAFPSAMRRMQRRIPRLRALAERIADRPNIAAYLASPRRIAFNEDGIFRHYAELDPSR</sequence>
<dbReference type="Gene3D" id="3.40.30.10">
    <property type="entry name" value="Glutaredoxin"/>
    <property type="match status" value="1"/>
</dbReference>
<dbReference type="InterPro" id="IPR050213">
    <property type="entry name" value="GST_superfamily"/>
</dbReference>
<dbReference type="InterPro" id="IPR036282">
    <property type="entry name" value="Glutathione-S-Trfase_C_sf"/>
</dbReference>
<dbReference type="GO" id="GO:0006749">
    <property type="term" value="P:glutathione metabolic process"/>
    <property type="evidence" value="ECO:0007669"/>
    <property type="project" value="TreeGrafter"/>
</dbReference>
<dbReference type="InterPro" id="IPR036249">
    <property type="entry name" value="Thioredoxin-like_sf"/>
</dbReference>
<dbReference type="SUPFAM" id="SSF52833">
    <property type="entry name" value="Thioredoxin-like"/>
    <property type="match status" value="1"/>
</dbReference>
<dbReference type="CDD" id="cd03039">
    <property type="entry name" value="GST_N_Sigma_like"/>
    <property type="match status" value="1"/>
</dbReference>
<evidence type="ECO:0000259" key="1">
    <source>
        <dbReference type="PROSITE" id="PS50405"/>
    </source>
</evidence>
<dbReference type="PANTHER" id="PTHR11571:SF263">
    <property type="entry name" value="GLUTATHIONE S-TRANSFERASE"/>
    <property type="match status" value="1"/>
</dbReference>
<dbReference type="PROSITE" id="PS50405">
    <property type="entry name" value="GST_CTER"/>
    <property type="match status" value="1"/>
</dbReference>
<keyword evidence="3" id="KW-1185">Reference proteome</keyword>
<keyword evidence="2" id="KW-0808">Transferase</keyword>
<protein>
    <submittedName>
        <fullName evidence="2">Glutathione S-transferase</fullName>
    </submittedName>
</protein>
<dbReference type="Pfam" id="PF14497">
    <property type="entry name" value="GST_C_3"/>
    <property type="match status" value="1"/>
</dbReference>
<feature type="domain" description="GST C-terminal" evidence="1">
    <location>
        <begin position="91"/>
        <end position="232"/>
    </location>
</feature>
<dbReference type="InterPro" id="IPR004046">
    <property type="entry name" value="GST_C"/>
</dbReference>
<name>A0A370WVK8_9GAMM</name>
<evidence type="ECO:0000313" key="3">
    <source>
        <dbReference type="Proteomes" id="UP000254258"/>
    </source>
</evidence>
<dbReference type="InterPro" id="IPR010987">
    <property type="entry name" value="Glutathione-S-Trfase_C-like"/>
</dbReference>
<gene>
    <name evidence="2" type="ORF">DWU98_14775</name>
</gene>
<dbReference type="EMBL" id="QRBE01000009">
    <property type="protein sequence ID" value="RDS80173.1"/>
    <property type="molecule type" value="Genomic_DNA"/>
</dbReference>
<accession>A0A370WVK8</accession>
<comment type="caution">
    <text evidence="2">The sequence shown here is derived from an EMBL/GenBank/DDBJ whole genome shotgun (WGS) entry which is preliminary data.</text>
</comment>
<dbReference type="CDD" id="cd03192">
    <property type="entry name" value="GST_C_Sigma_like"/>
    <property type="match status" value="1"/>
</dbReference>
<dbReference type="Proteomes" id="UP000254258">
    <property type="component" value="Unassembled WGS sequence"/>
</dbReference>
<dbReference type="RefSeq" id="WP_115496340.1">
    <property type="nucleotide sequence ID" value="NZ_QRBE01000009.1"/>
</dbReference>